<dbReference type="EMBL" id="JAAAXW010000155">
    <property type="protein sequence ID" value="KAF9541827.1"/>
    <property type="molecule type" value="Genomic_DNA"/>
</dbReference>
<name>A0A9P6F4K7_9FUNG</name>
<reference evidence="1" key="1">
    <citation type="journal article" date="2020" name="Fungal Divers.">
        <title>Resolving the Mortierellaceae phylogeny through synthesis of multi-gene phylogenetics and phylogenomics.</title>
        <authorList>
            <person name="Vandepol N."/>
            <person name="Liber J."/>
            <person name="Desiro A."/>
            <person name="Na H."/>
            <person name="Kennedy M."/>
            <person name="Barry K."/>
            <person name="Grigoriev I.V."/>
            <person name="Miller A.N."/>
            <person name="O'Donnell K."/>
            <person name="Stajich J.E."/>
            <person name="Bonito G."/>
        </authorList>
    </citation>
    <scope>NUCLEOTIDE SEQUENCE</scope>
    <source>
        <strain evidence="1">NRRL 2591</strain>
    </source>
</reference>
<keyword evidence="2" id="KW-1185">Reference proteome</keyword>
<organism evidence="1 2">
    <name type="scientific">Mortierella hygrophila</name>
    <dbReference type="NCBI Taxonomy" id="979708"/>
    <lineage>
        <taxon>Eukaryota</taxon>
        <taxon>Fungi</taxon>
        <taxon>Fungi incertae sedis</taxon>
        <taxon>Mucoromycota</taxon>
        <taxon>Mortierellomycotina</taxon>
        <taxon>Mortierellomycetes</taxon>
        <taxon>Mortierellales</taxon>
        <taxon>Mortierellaceae</taxon>
        <taxon>Mortierella</taxon>
    </lineage>
</organism>
<gene>
    <name evidence="1" type="ORF">EC957_002662</name>
</gene>
<evidence type="ECO:0000313" key="2">
    <source>
        <dbReference type="Proteomes" id="UP000723463"/>
    </source>
</evidence>
<proteinExistence type="predicted"/>
<dbReference type="AlphaFoldDB" id="A0A9P6F4K7"/>
<comment type="caution">
    <text evidence="1">The sequence shown here is derived from an EMBL/GenBank/DDBJ whole genome shotgun (WGS) entry which is preliminary data.</text>
</comment>
<sequence>MNETAFIPSELSTALEFQKRWIEFAYQQPVSDDGKATRAERDEAIVLKKEKRSTFVGLWDAALDVRMKDIQASLDAPEPKEE</sequence>
<dbReference type="Proteomes" id="UP000723463">
    <property type="component" value="Unassembled WGS sequence"/>
</dbReference>
<protein>
    <submittedName>
        <fullName evidence="1">Uncharacterized protein</fullName>
    </submittedName>
</protein>
<evidence type="ECO:0000313" key="1">
    <source>
        <dbReference type="EMBL" id="KAF9541827.1"/>
    </source>
</evidence>
<accession>A0A9P6F4K7</accession>